<dbReference type="Pfam" id="PF12974">
    <property type="entry name" value="Phosphonate-bd"/>
    <property type="match status" value="1"/>
</dbReference>
<name>A0A094PPQ3_9ZZZZ</name>
<dbReference type="AlphaFoldDB" id="A0A094PPQ3"/>
<accession>A0A094PPQ3</accession>
<evidence type="ECO:0008006" key="2">
    <source>
        <dbReference type="Google" id="ProtNLM"/>
    </source>
</evidence>
<gene>
    <name evidence="1" type="ORF">GM51_18940</name>
</gene>
<protein>
    <recommendedName>
        <fullName evidence="2">Phosphate ABC transporter substrate-binding protein</fullName>
    </recommendedName>
</protein>
<dbReference type="PANTHER" id="PTHR35841:SF1">
    <property type="entry name" value="PHOSPHONATES-BINDING PERIPLASMIC PROTEIN"/>
    <property type="match status" value="1"/>
</dbReference>
<dbReference type="SUPFAM" id="SSF53850">
    <property type="entry name" value="Periplasmic binding protein-like II"/>
    <property type="match status" value="1"/>
</dbReference>
<proteinExistence type="predicted"/>
<evidence type="ECO:0000313" key="1">
    <source>
        <dbReference type="EMBL" id="KGA13740.1"/>
    </source>
</evidence>
<dbReference type="Gene3D" id="3.40.190.10">
    <property type="entry name" value="Periplasmic binding protein-like II"/>
    <property type="match status" value="1"/>
</dbReference>
<reference evidence="1" key="1">
    <citation type="submission" date="2014-06" db="EMBL/GenBank/DDBJ databases">
        <title>Key roles for freshwater Actinobacteria revealed by deep metagenomic sequencing.</title>
        <authorList>
            <person name="Ghai R."/>
            <person name="Mizuno C.M."/>
            <person name="Picazo A."/>
            <person name="Camacho A."/>
            <person name="Rodriguez-Valera F."/>
        </authorList>
    </citation>
    <scope>NUCLEOTIDE SEQUENCE</scope>
</reference>
<organism evidence="1">
    <name type="scientific">freshwater metagenome</name>
    <dbReference type="NCBI Taxonomy" id="449393"/>
    <lineage>
        <taxon>unclassified sequences</taxon>
        <taxon>metagenomes</taxon>
        <taxon>ecological metagenomes</taxon>
    </lineage>
</organism>
<dbReference type="PANTHER" id="PTHR35841">
    <property type="entry name" value="PHOSPHONATES-BINDING PERIPLASMIC PROTEIN"/>
    <property type="match status" value="1"/>
</dbReference>
<comment type="caution">
    <text evidence="1">The sequence shown here is derived from an EMBL/GenBank/DDBJ whole genome shotgun (WGS) entry which is preliminary data.</text>
</comment>
<sequence length="269" mass="29588">MSQRSVSLPMYDFPEVQQSTRLIVSAIVAALQGLGEDAVLDEPNSSVHAELMRYWRNDNTLISQSCGLPFVEDLHKYVDVLGTPTWAGISDERGWYRTVIVVREALPAMSVAELEGMQPVISNPQSLSGWCSLGCVLAEVTTTPSFIKPYIAAERHTGSLQLLQDGKADFASIDPGTFQLLQRHRPSLTQGLRIIGRGPLVPATPIHLSKLRKASLSEMKTAMSEIFARENLRHALAEIGMSGFAPMENEDYAMIGALVQRAESVLPRR</sequence>
<dbReference type="EMBL" id="JNSL01000174">
    <property type="protein sequence ID" value="KGA13740.1"/>
    <property type="molecule type" value="Genomic_DNA"/>
</dbReference>